<protein>
    <submittedName>
        <fullName evidence="1">Uncharacterized protein</fullName>
    </submittedName>
</protein>
<reference evidence="1" key="1">
    <citation type="submission" date="2019-02" db="EMBL/GenBank/DDBJ databases">
        <authorList>
            <person name="Gruber-Vodicka R. H."/>
            <person name="Seah K. B. B."/>
        </authorList>
    </citation>
    <scope>NUCLEOTIDE SEQUENCE</scope>
    <source>
        <strain evidence="1">BECK_M6</strain>
    </source>
</reference>
<dbReference type="AlphaFoldDB" id="A0A450UMP7"/>
<dbReference type="EMBL" id="CAADFH010000034">
    <property type="protein sequence ID" value="VFJ93808.1"/>
    <property type="molecule type" value="Genomic_DNA"/>
</dbReference>
<evidence type="ECO:0000313" key="1">
    <source>
        <dbReference type="EMBL" id="VFJ93808.1"/>
    </source>
</evidence>
<accession>A0A450UMP7</accession>
<organism evidence="1">
    <name type="scientific">Candidatus Kentrum sp. LFY</name>
    <dbReference type="NCBI Taxonomy" id="2126342"/>
    <lineage>
        <taxon>Bacteria</taxon>
        <taxon>Pseudomonadati</taxon>
        <taxon>Pseudomonadota</taxon>
        <taxon>Gammaproteobacteria</taxon>
        <taxon>Candidatus Kentrum</taxon>
    </lineage>
</organism>
<proteinExistence type="predicted"/>
<sequence length="90" mass="10509">MDVQTIRKQLHCLIVYELDSTIHPLPTIRRELIEAVSVFFQQQRARLGRVVKKPQSYYERYPVVETYHSLAETGLEKQSFVVDDAQATVM</sequence>
<gene>
    <name evidence="1" type="ORF">BECKLFY1418A_GA0070994_103415</name>
</gene>
<name>A0A450UMP7_9GAMM</name>